<dbReference type="InterPro" id="IPR036583">
    <property type="entry name" value="23S_rRNA_IVS_sf"/>
</dbReference>
<proteinExistence type="predicted"/>
<accession>A0A4P8L623</accession>
<dbReference type="CDD" id="cd16377">
    <property type="entry name" value="23S_rRNA_IVP_like"/>
    <property type="match status" value="1"/>
</dbReference>
<gene>
    <name evidence="1" type="ORF">FDQ92_00510</name>
</gene>
<dbReference type="Gene3D" id="1.20.1440.60">
    <property type="entry name" value="23S rRNA-intervening sequence"/>
    <property type="match status" value="1"/>
</dbReference>
<dbReference type="PANTHER" id="PTHR38471">
    <property type="entry name" value="FOUR HELIX BUNDLE PROTEIN"/>
    <property type="match status" value="1"/>
</dbReference>
<evidence type="ECO:0000313" key="2">
    <source>
        <dbReference type="Proteomes" id="UP000298602"/>
    </source>
</evidence>
<organism evidence="1 2">
    <name type="scientific">Desulfoglaeba alkanexedens ALDC</name>
    <dbReference type="NCBI Taxonomy" id="980445"/>
    <lineage>
        <taxon>Bacteria</taxon>
        <taxon>Pseudomonadati</taxon>
        <taxon>Thermodesulfobacteriota</taxon>
        <taxon>Syntrophobacteria</taxon>
        <taxon>Syntrophobacterales</taxon>
        <taxon>Syntrophobacteraceae</taxon>
        <taxon>Desulfoglaeba</taxon>
    </lineage>
</organism>
<sequence length="128" mass="14713">MGEQIKSAKDLRVYKRAYDLSMEIFTISKTWPAEEKFSLTDQIRRSSRSVCANLREAWAKRRYEAHFVSKLTDADGETAETDTWLDYALDCGYIVADEHARLTEENRAVGSMLGSMLNNPQPFVIKKQ</sequence>
<reference evidence="1 2" key="2">
    <citation type="submission" date="2019-05" db="EMBL/GenBank/DDBJ databases">
        <authorList>
            <person name="Suflita J.M."/>
            <person name="Marks C.R."/>
        </authorList>
    </citation>
    <scope>NUCLEOTIDE SEQUENCE [LARGE SCALE GENOMIC DNA]</scope>
    <source>
        <strain evidence="1 2">ALDC</strain>
    </source>
</reference>
<dbReference type="PANTHER" id="PTHR38471:SF2">
    <property type="entry name" value="FOUR HELIX BUNDLE PROTEIN"/>
    <property type="match status" value="1"/>
</dbReference>
<dbReference type="KEGG" id="dax:FDQ92_00510"/>
<keyword evidence="2" id="KW-1185">Reference proteome</keyword>
<dbReference type="Proteomes" id="UP000298602">
    <property type="component" value="Chromosome"/>
</dbReference>
<dbReference type="EMBL" id="CP040098">
    <property type="protein sequence ID" value="QCQ23380.1"/>
    <property type="molecule type" value="Genomic_DNA"/>
</dbReference>
<evidence type="ECO:0000313" key="1">
    <source>
        <dbReference type="EMBL" id="QCQ23380.1"/>
    </source>
</evidence>
<dbReference type="NCBIfam" id="TIGR02436">
    <property type="entry name" value="four helix bundle protein"/>
    <property type="match status" value="1"/>
</dbReference>
<dbReference type="InterPro" id="IPR012657">
    <property type="entry name" value="23S_rRNA-intervening_sequence"/>
</dbReference>
<reference evidence="1 2" key="1">
    <citation type="submission" date="2019-05" db="EMBL/GenBank/DDBJ databases">
        <title>The Complete Genome Sequence of the n-alkane-degrading Desulfoglaeba alkanexedens ALDC reveals multiple alkylsuccinate synthase gene clusters.</title>
        <authorList>
            <person name="Callaghan A.V."/>
            <person name="Davidova I.A."/>
            <person name="Duncan K.E."/>
            <person name="Morris B."/>
            <person name="McInerney M.J."/>
        </authorList>
    </citation>
    <scope>NUCLEOTIDE SEQUENCE [LARGE SCALE GENOMIC DNA]</scope>
    <source>
        <strain evidence="1 2">ALDC</strain>
    </source>
</reference>
<dbReference type="AlphaFoldDB" id="A0A4P8L623"/>
<dbReference type="OrthoDB" id="9800370at2"/>
<protein>
    <submittedName>
        <fullName evidence="1">Four helix bundle protein</fullName>
    </submittedName>
</protein>
<dbReference type="Pfam" id="PF05635">
    <property type="entry name" value="23S_rRNA_IVP"/>
    <property type="match status" value="1"/>
</dbReference>
<name>A0A4P8L623_9BACT</name>
<dbReference type="SUPFAM" id="SSF158446">
    <property type="entry name" value="IVS-encoded protein-like"/>
    <property type="match status" value="1"/>
</dbReference>